<dbReference type="SUPFAM" id="SSF55008">
    <property type="entry name" value="HMA, heavy metal-associated domain"/>
    <property type="match status" value="1"/>
</dbReference>
<name>A0A8T0PD03_PANVG</name>
<feature type="domain" description="HMA" evidence="6">
    <location>
        <begin position="9"/>
        <end position="72"/>
    </location>
</feature>
<dbReference type="PANTHER" id="PTHR45868">
    <property type="entry name" value="HEAVY METAL-ASSOCIATED ISOPRENYLATED PLANT PROTEIN 33-RELATED"/>
    <property type="match status" value="1"/>
</dbReference>
<dbReference type="Proteomes" id="UP000823388">
    <property type="component" value="Chromosome 8K"/>
</dbReference>
<feature type="region of interest" description="Disordered" evidence="5">
    <location>
        <begin position="233"/>
        <end position="263"/>
    </location>
</feature>
<feature type="region of interest" description="Disordered" evidence="5">
    <location>
        <begin position="76"/>
        <end position="123"/>
    </location>
</feature>
<evidence type="ECO:0000256" key="2">
    <source>
        <dbReference type="ARBA" id="ARBA00022723"/>
    </source>
</evidence>
<evidence type="ECO:0000313" key="8">
    <source>
        <dbReference type="Proteomes" id="UP000823388"/>
    </source>
</evidence>
<organism evidence="7 8">
    <name type="scientific">Panicum virgatum</name>
    <name type="common">Blackwell switchgrass</name>
    <dbReference type="NCBI Taxonomy" id="38727"/>
    <lineage>
        <taxon>Eukaryota</taxon>
        <taxon>Viridiplantae</taxon>
        <taxon>Streptophyta</taxon>
        <taxon>Embryophyta</taxon>
        <taxon>Tracheophyta</taxon>
        <taxon>Spermatophyta</taxon>
        <taxon>Magnoliopsida</taxon>
        <taxon>Liliopsida</taxon>
        <taxon>Poales</taxon>
        <taxon>Poaceae</taxon>
        <taxon>PACMAD clade</taxon>
        <taxon>Panicoideae</taxon>
        <taxon>Panicodae</taxon>
        <taxon>Paniceae</taxon>
        <taxon>Panicinae</taxon>
        <taxon>Panicum</taxon>
        <taxon>Panicum sect. Hiantes</taxon>
    </lineage>
</organism>
<accession>A0A8T0PD03</accession>
<keyword evidence="2" id="KW-0479">Metal-binding</keyword>
<dbReference type="GO" id="GO:0046872">
    <property type="term" value="F:metal ion binding"/>
    <property type="evidence" value="ECO:0007669"/>
    <property type="project" value="UniProtKB-KW"/>
</dbReference>
<dbReference type="EMBL" id="CM029051">
    <property type="protein sequence ID" value="KAG2560011.1"/>
    <property type="molecule type" value="Genomic_DNA"/>
</dbReference>
<protein>
    <recommendedName>
        <fullName evidence="6">HMA domain-containing protein</fullName>
    </recommendedName>
</protein>
<evidence type="ECO:0000256" key="4">
    <source>
        <dbReference type="ARBA" id="ARBA00024045"/>
    </source>
</evidence>
<evidence type="ECO:0000256" key="5">
    <source>
        <dbReference type="SAM" id="MobiDB-lite"/>
    </source>
</evidence>
<evidence type="ECO:0000313" key="7">
    <source>
        <dbReference type="EMBL" id="KAG2560011.1"/>
    </source>
</evidence>
<dbReference type="PANTHER" id="PTHR45868:SF93">
    <property type="entry name" value="OS12G0144600 PROTEIN"/>
    <property type="match status" value="1"/>
</dbReference>
<evidence type="ECO:0000256" key="1">
    <source>
        <dbReference type="ARBA" id="ARBA00022481"/>
    </source>
</evidence>
<feature type="compositionally biased region" description="Acidic residues" evidence="5">
    <location>
        <begin position="176"/>
        <end position="194"/>
    </location>
</feature>
<reference evidence="7" key="1">
    <citation type="submission" date="2020-05" db="EMBL/GenBank/DDBJ databases">
        <title>WGS assembly of Panicum virgatum.</title>
        <authorList>
            <person name="Lovell J.T."/>
            <person name="Jenkins J."/>
            <person name="Shu S."/>
            <person name="Juenger T.E."/>
            <person name="Schmutz J."/>
        </authorList>
    </citation>
    <scope>NUCLEOTIDE SEQUENCE</scope>
    <source>
        <strain evidence="7">AP13</strain>
    </source>
</reference>
<keyword evidence="8" id="KW-1185">Reference proteome</keyword>
<evidence type="ECO:0000259" key="6">
    <source>
        <dbReference type="PROSITE" id="PS50846"/>
    </source>
</evidence>
<comment type="similarity">
    <text evidence="4">Belongs to the HIPP family.</text>
</comment>
<dbReference type="CDD" id="cd00371">
    <property type="entry name" value="HMA"/>
    <property type="match status" value="1"/>
</dbReference>
<feature type="region of interest" description="Disordered" evidence="5">
    <location>
        <begin position="172"/>
        <end position="195"/>
    </location>
</feature>
<keyword evidence="3" id="KW-0449">Lipoprotein</keyword>
<dbReference type="Pfam" id="PF00403">
    <property type="entry name" value="HMA"/>
    <property type="match status" value="1"/>
</dbReference>
<keyword evidence="1" id="KW-0488">Methylation</keyword>
<sequence length="528" mass="53193">MITDGILRVKTCVLKVGIHCDGCAKKVTKVLNKIEGVYLISIEKLEGKVTVTGQMDLDTVFVKLKKAGKPARLWGATANPGVPSQGQQLQLGGGGEDQLPKGGAGAASSSSGGGMAMRQPTPEQLREQLHQQLMQAGINHPPQLMGMGGKMPLPAAVPPANLPKAVRFNVPNDGGDSGDEAVDEEDFEDDGADDDTTKMMKRMAMPPAAGGAGGSGVKKGGIGNVMPVQIKGGAGGSGKNGKSGALVGGNLQPGQGRKASGAGGPMMGMDGMAPPQPQAAMTTRPPNMMGGAAGYPGAGGQMGGMPMGHPHMAAKGMQPGGVNGMQPGGVAGGMPVGHPKMSGNGMKPGAGGSAGMQAGGKPMGYHAHIGGNSNGMQPGGGGAGTTLAPGFYHAGHAGGGSYGGGMPYGSEMMQAAGNQHVYGGGSGGGGYMPMMQQQQPQMMMNGGGYGSQGCYGGDYGSQGYYGGDHVHGGGGYYQQQQMGYGSSNSYGYGYGGQQQQLPYPSYYPRHPHDNMFSDENPNSYCSVM</sequence>
<evidence type="ECO:0000256" key="3">
    <source>
        <dbReference type="ARBA" id="ARBA00023289"/>
    </source>
</evidence>
<dbReference type="InterPro" id="IPR036163">
    <property type="entry name" value="HMA_dom_sf"/>
</dbReference>
<dbReference type="Gene3D" id="3.30.70.100">
    <property type="match status" value="1"/>
</dbReference>
<dbReference type="InterPro" id="IPR006121">
    <property type="entry name" value="HMA_dom"/>
</dbReference>
<dbReference type="AlphaFoldDB" id="A0A8T0PD03"/>
<comment type="caution">
    <text evidence="7">The sequence shown here is derived from an EMBL/GenBank/DDBJ whole genome shotgun (WGS) entry which is preliminary data.</text>
</comment>
<keyword evidence="3" id="KW-0636">Prenylation</keyword>
<dbReference type="PROSITE" id="PS50846">
    <property type="entry name" value="HMA_2"/>
    <property type="match status" value="1"/>
</dbReference>
<proteinExistence type="inferred from homology"/>
<gene>
    <name evidence="7" type="ORF">PVAP13_8KG032702</name>
</gene>